<dbReference type="GO" id="GO:0016743">
    <property type="term" value="F:carboxyl- or carbamoyltransferase activity"/>
    <property type="evidence" value="ECO:0007669"/>
    <property type="project" value="TreeGrafter"/>
</dbReference>
<feature type="active site" evidence="1">
    <location>
        <position position="18"/>
    </location>
</feature>
<dbReference type="PROSITE" id="PS51160">
    <property type="entry name" value="ACYLPHOSPHATASE_3"/>
    <property type="match status" value="1"/>
</dbReference>
<dbReference type="Pfam" id="PF00708">
    <property type="entry name" value="Acylphosphatase"/>
    <property type="match status" value="1"/>
</dbReference>
<dbReference type="PANTHER" id="PTHR42959:SF1">
    <property type="entry name" value="CARBAMOYLTRANSFERASE HYPF"/>
    <property type="match status" value="1"/>
</dbReference>
<dbReference type="InterPro" id="IPR001792">
    <property type="entry name" value="Acylphosphatase-like_dom"/>
</dbReference>
<evidence type="ECO:0000256" key="2">
    <source>
        <dbReference type="RuleBase" id="RU004168"/>
    </source>
</evidence>
<sequence>MNGVQIRIRGKVQGVGFRPFVWQLARAQARCGDVCNDGDGVLVRLVGGDDGFTAALADHCPPLARIDSTACIPYRWRPRRRISPSARAGRDGCALRLCPMPRPARRASRR</sequence>
<dbReference type="EC" id="3.6.1.7" evidence="1"/>
<feature type="active site" evidence="1">
    <location>
        <position position="36"/>
    </location>
</feature>
<protein>
    <recommendedName>
        <fullName evidence="1">acylphosphatase</fullName>
        <ecNumber evidence="1">3.6.1.7</ecNumber>
    </recommendedName>
</protein>
<reference evidence="4 5" key="1">
    <citation type="submission" date="2018-06" db="EMBL/GenBank/DDBJ databases">
        <authorList>
            <consortium name="Pathogen Informatics"/>
            <person name="Doyle S."/>
        </authorList>
    </citation>
    <scope>NUCLEOTIDE SEQUENCE [LARGE SCALE GENOMIC DNA]</scope>
    <source>
        <strain evidence="4 5">NCTC9128</strain>
    </source>
</reference>
<dbReference type="AlphaFoldDB" id="A0A2X3CSU0"/>
<name>A0A2X3CSU0_KLEPN</name>
<feature type="domain" description="Acylphosphatase-like" evidence="3">
    <location>
        <begin position="3"/>
        <end position="84"/>
    </location>
</feature>
<comment type="similarity">
    <text evidence="2">Belongs to the acylphosphatase family.</text>
</comment>
<organism evidence="4 5">
    <name type="scientific">Klebsiella pneumoniae</name>
    <dbReference type="NCBI Taxonomy" id="573"/>
    <lineage>
        <taxon>Bacteria</taxon>
        <taxon>Pseudomonadati</taxon>
        <taxon>Pseudomonadota</taxon>
        <taxon>Gammaproteobacteria</taxon>
        <taxon>Enterobacterales</taxon>
        <taxon>Enterobacteriaceae</taxon>
        <taxon>Klebsiella/Raoultella group</taxon>
        <taxon>Klebsiella</taxon>
        <taxon>Klebsiella pneumoniae complex</taxon>
    </lineage>
</organism>
<accession>A0A2X3CSU0</accession>
<comment type="catalytic activity">
    <reaction evidence="1">
        <text>an acyl phosphate + H2O = a carboxylate + phosphate + H(+)</text>
        <dbReference type="Rhea" id="RHEA:14965"/>
        <dbReference type="ChEBI" id="CHEBI:15377"/>
        <dbReference type="ChEBI" id="CHEBI:15378"/>
        <dbReference type="ChEBI" id="CHEBI:29067"/>
        <dbReference type="ChEBI" id="CHEBI:43474"/>
        <dbReference type="ChEBI" id="CHEBI:59918"/>
        <dbReference type="EC" id="3.6.1.7"/>
    </reaction>
</comment>
<keyword evidence="4" id="KW-0808">Transferase</keyword>
<dbReference type="EMBL" id="UAWN01000012">
    <property type="protein sequence ID" value="SQC15501.1"/>
    <property type="molecule type" value="Genomic_DNA"/>
</dbReference>
<dbReference type="PANTHER" id="PTHR42959">
    <property type="entry name" value="CARBAMOYLTRANSFERASE"/>
    <property type="match status" value="1"/>
</dbReference>
<dbReference type="SUPFAM" id="SSF54975">
    <property type="entry name" value="Acylphosphatase/BLUF domain-like"/>
    <property type="match status" value="1"/>
</dbReference>
<evidence type="ECO:0000313" key="4">
    <source>
        <dbReference type="EMBL" id="SQC15501.1"/>
    </source>
</evidence>
<dbReference type="GO" id="GO:0008270">
    <property type="term" value="F:zinc ion binding"/>
    <property type="evidence" value="ECO:0007669"/>
    <property type="project" value="TreeGrafter"/>
</dbReference>
<evidence type="ECO:0000256" key="1">
    <source>
        <dbReference type="PROSITE-ProRule" id="PRU00520"/>
    </source>
</evidence>
<evidence type="ECO:0000259" key="3">
    <source>
        <dbReference type="PROSITE" id="PS51160"/>
    </source>
</evidence>
<dbReference type="GO" id="GO:0051604">
    <property type="term" value="P:protein maturation"/>
    <property type="evidence" value="ECO:0007669"/>
    <property type="project" value="TreeGrafter"/>
</dbReference>
<dbReference type="PROSITE" id="PS00150">
    <property type="entry name" value="ACYLPHOSPHATASE_1"/>
    <property type="match status" value="1"/>
</dbReference>
<dbReference type="Proteomes" id="UP000251088">
    <property type="component" value="Unassembled WGS sequence"/>
</dbReference>
<dbReference type="InterPro" id="IPR017968">
    <property type="entry name" value="Acylphosphatase_CS"/>
</dbReference>
<dbReference type="Gene3D" id="3.30.70.100">
    <property type="match status" value="1"/>
</dbReference>
<evidence type="ECO:0000313" key="5">
    <source>
        <dbReference type="Proteomes" id="UP000251088"/>
    </source>
</evidence>
<keyword evidence="1" id="KW-0378">Hydrolase</keyword>
<gene>
    <name evidence="4" type="primary">hypF_1</name>
    <name evidence="4" type="ORF">NCTC9128_03612</name>
</gene>
<dbReference type="InterPro" id="IPR051060">
    <property type="entry name" value="Carbamoyltrans_HypF-like"/>
</dbReference>
<dbReference type="GO" id="GO:0003998">
    <property type="term" value="F:acylphosphatase activity"/>
    <property type="evidence" value="ECO:0007669"/>
    <property type="project" value="UniProtKB-EC"/>
</dbReference>
<dbReference type="InterPro" id="IPR036046">
    <property type="entry name" value="Acylphosphatase-like_dom_sf"/>
</dbReference>
<proteinExistence type="inferred from homology"/>